<name>A0A8S1MKL9_PARPR</name>
<protein>
    <submittedName>
        <fullName evidence="1">Uncharacterized protein</fullName>
    </submittedName>
</protein>
<sequence length="301" mass="35450">MQLEFKYKQLQLKNQYYLILQNPQFQRCHQFCNTYSGPIYDDYLSYKNIVKIEYLGSTCKCPLGLFFKAVTNSCFLCYSSCQNFFQVTVDSFVSCETSLNRILKGLQCVCAVSYYEYKQYVYKYLNYYSFTEDILLSTCYKLCTNNEQLWHNSYSKLDDLKSILFLNGVNCVLNTIHNQFYICILNGFQLLNVQNVKNLTHLISRNYCVLQNHNLHVHKLLVYLVTIMIQYQFLNKYKILQVYLSFESKTSIIDPILFTIGCNGLNHSCYSCINCQVNSKISIEILTISLQQEIQRKKLEK</sequence>
<gene>
    <name evidence="1" type="ORF">PPRIM_AZ9-3.1.T0640235</name>
</gene>
<keyword evidence="2" id="KW-1185">Reference proteome</keyword>
<dbReference type="Proteomes" id="UP000688137">
    <property type="component" value="Unassembled WGS sequence"/>
</dbReference>
<reference evidence="1" key="1">
    <citation type="submission" date="2021-01" db="EMBL/GenBank/DDBJ databases">
        <authorList>
            <consortium name="Genoscope - CEA"/>
            <person name="William W."/>
        </authorList>
    </citation>
    <scope>NUCLEOTIDE SEQUENCE</scope>
</reference>
<comment type="caution">
    <text evidence="1">The sequence shown here is derived from an EMBL/GenBank/DDBJ whole genome shotgun (WGS) entry which is preliminary data.</text>
</comment>
<organism evidence="1 2">
    <name type="scientific">Paramecium primaurelia</name>
    <dbReference type="NCBI Taxonomy" id="5886"/>
    <lineage>
        <taxon>Eukaryota</taxon>
        <taxon>Sar</taxon>
        <taxon>Alveolata</taxon>
        <taxon>Ciliophora</taxon>
        <taxon>Intramacronucleata</taxon>
        <taxon>Oligohymenophorea</taxon>
        <taxon>Peniculida</taxon>
        <taxon>Parameciidae</taxon>
        <taxon>Paramecium</taxon>
    </lineage>
</organism>
<dbReference type="EMBL" id="CAJJDM010000066">
    <property type="protein sequence ID" value="CAD8080928.1"/>
    <property type="molecule type" value="Genomic_DNA"/>
</dbReference>
<evidence type="ECO:0000313" key="2">
    <source>
        <dbReference type="Proteomes" id="UP000688137"/>
    </source>
</evidence>
<accession>A0A8S1MKL9</accession>
<dbReference type="AlphaFoldDB" id="A0A8S1MKL9"/>
<proteinExistence type="predicted"/>
<evidence type="ECO:0000313" key="1">
    <source>
        <dbReference type="EMBL" id="CAD8080928.1"/>
    </source>
</evidence>